<dbReference type="EMBL" id="CAXHTA020000015">
    <property type="protein sequence ID" value="CAL5225935.1"/>
    <property type="molecule type" value="Genomic_DNA"/>
</dbReference>
<dbReference type="Gene3D" id="3.30.450.40">
    <property type="match status" value="1"/>
</dbReference>
<evidence type="ECO:0000256" key="2">
    <source>
        <dbReference type="ARBA" id="ARBA00038454"/>
    </source>
</evidence>
<dbReference type="Proteomes" id="UP001497392">
    <property type="component" value="Unassembled WGS sequence"/>
</dbReference>
<keyword evidence="6" id="KW-1185">Reference proteome</keyword>
<dbReference type="Pfam" id="PF13185">
    <property type="entry name" value="GAF_2"/>
    <property type="match status" value="1"/>
</dbReference>
<protein>
    <submittedName>
        <fullName evidence="5">G8730 protein</fullName>
    </submittedName>
</protein>
<comment type="similarity">
    <text evidence="2">Belongs to the free Met sulfoxide reductase family.</text>
</comment>
<proteinExistence type="inferred from homology"/>
<comment type="caution">
    <text evidence="5">The sequence shown here is derived from an EMBL/GenBank/DDBJ whole genome shotgun (WGS) entry which is preliminary data.</text>
</comment>
<sequence length="134" mass="14419">MGFYRTLPHLKEWLIIGPYQGTHGCLRIAFGKGVCGAAAKLQQSQVVPDVHAFPGHIACASSTQSEIVVPIMSPNGVLGVLDIDSDSPAAFDEVDQRALESICMLLSRKSPPQRQGQDDIADRELLSMGTKLTT</sequence>
<name>A0ABP1G130_9CHLO</name>
<evidence type="ECO:0000256" key="1">
    <source>
        <dbReference type="ARBA" id="ARBA00023170"/>
    </source>
</evidence>
<dbReference type="InterPro" id="IPR003018">
    <property type="entry name" value="GAF"/>
</dbReference>
<dbReference type="SUPFAM" id="SSF55781">
    <property type="entry name" value="GAF domain-like"/>
    <property type="match status" value="1"/>
</dbReference>
<feature type="region of interest" description="Disordered" evidence="3">
    <location>
        <begin position="110"/>
        <end position="134"/>
    </location>
</feature>
<gene>
    <name evidence="5" type="primary">g8730</name>
    <name evidence="5" type="ORF">VP750_LOCUS7841</name>
</gene>
<dbReference type="PANTHER" id="PTHR21021:SF15">
    <property type="entry name" value="FREE METHIONINE-R-SULFOXIDE REDUCTASE"/>
    <property type="match status" value="1"/>
</dbReference>
<feature type="domain" description="GAF" evidence="4">
    <location>
        <begin position="24"/>
        <end position="107"/>
    </location>
</feature>
<accession>A0ABP1G130</accession>
<dbReference type="InterPro" id="IPR029016">
    <property type="entry name" value="GAF-like_dom_sf"/>
</dbReference>
<evidence type="ECO:0000256" key="3">
    <source>
        <dbReference type="SAM" id="MobiDB-lite"/>
    </source>
</evidence>
<feature type="compositionally biased region" description="Basic and acidic residues" evidence="3">
    <location>
        <begin position="116"/>
        <end position="125"/>
    </location>
</feature>
<evidence type="ECO:0000313" key="6">
    <source>
        <dbReference type="Proteomes" id="UP001497392"/>
    </source>
</evidence>
<dbReference type="PANTHER" id="PTHR21021">
    <property type="entry name" value="GAF/PUTATIVE CYTOSKELETAL PROTEIN"/>
    <property type="match status" value="1"/>
</dbReference>
<evidence type="ECO:0000259" key="4">
    <source>
        <dbReference type="Pfam" id="PF13185"/>
    </source>
</evidence>
<organism evidence="5 6">
    <name type="scientific">Coccomyxa viridis</name>
    <dbReference type="NCBI Taxonomy" id="1274662"/>
    <lineage>
        <taxon>Eukaryota</taxon>
        <taxon>Viridiplantae</taxon>
        <taxon>Chlorophyta</taxon>
        <taxon>core chlorophytes</taxon>
        <taxon>Trebouxiophyceae</taxon>
        <taxon>Trebouxiophyceae incertae sedis</taxon>
        <taxon>Coccomyxaceae</taxon>
        <taxon>Coccomyxa</taxon>
    </lineage>
</organism>
<reference evidence="5 6" key="1">
    <citation type="submission" date="2024-06" db="EMBL/GenBank/DDBJ databases">
        <authorList>
            <person name="Kraege A."/>
            <person name="Thomma B."/>
        </authorList>
    </citation>
    <scope>NUCLEOTIDE SEQUENCE [LARGE SCALE GENOMIC DNA]</scope>
</reference>
<dbReference type="InterPro" id="IPR051330">
    <property type="entry name" value="Phosphatase_reg/MetRdx"/>
</dbReference>
<evidence type="ECO:0000313" key="5">
    <source>
        <dbReference type="EMBL" id="CAL5225935.1"/>
    </source>
</evidence>
<keyword evidence="1" id="KW-0675">Receptor</keyword>